<evidence type="ECO:0000313" key="4">
    <source>
        <dbReference type="EMBL" id="CAD6337719.1"/>
    </source>
</evidence>
<dbReference type="EMBL" id="CAJGYO010000018">
    <property type="protein sequence ID" value="CAD6337719.1"/>
    <property type="molecule type" value="Genomic_DNA"/>
</dbReference>
<sequence length="370" mass="40822">MAAVLVVETLHMVPGDGDTSYARNSTFQSGLQSKLKPMIEEAVASLLNDNGATADAYCSGIAIADLGCSSGPNTLALVSTAVDAVRCRCSELQQQPPELCIHLNDLPSNDFNLVIRSLATYIKTQESFRPPVLTSIVPGSFHGRLFNKSSLHLVCSTASLHWLSKAPEDLVRNGIPFYDRDEAVRRARRSTVIKAYAQQFNDDFTRILYMRAQEMVPGGRMVFSLPGQSAILFLEFTNAILHEMASKVLYIVGKKKGLIDNEKLDSFYIPFYGPSEKELRDIIEAEGSFSIDKMALHESLDQNVILAPDTAARTVRAVMEPIITQHFSPSADAMDEFLRITEKFIKMSPLDEFSPSNSSAFVAASLTRRT</sequence>
<dbReference type="InterPro" id="IPR029063">
    <property type="entry name" value="SAM-dependent_MTases_sf"/>
</dbReference>
<gene>
    <name evidence="4" type="ORF">NCGR_LOCUS61817</name>
</gene>
<dbReference type="PANTHER" id="PTHR31009">
    <property type="entry name" value="S-ADENOSYL-L-METHIONINE:CARBOXYL METHYLTRANSFERASE FAMILY PROTEIN"/>
    <property type="match status" value="1"/>
</dbReference>
<dbReference type="Gene3D" id="3.40.50.150">
    <property type="entry name" value="Vaccinia Virus protein VP39"/>
    <property type="match status" value="1"/>
</dbReference>
<comment type="caution">
    <text evidence="4">The sequence shown here is derived from an EMBL/GenBank/DDBJ whole genome shotgun (WGS) entry which is preliminary data.</text>
</comment>
<evidence type="ECO:0000256" key="3">
    <source>
        <dbReference type="ARBA" id="ARBA00022842"/>
    </source>
</evidence>
<name>A0A811SA89_9POAL</name>
<keyword evidence="2" id="KW-0479">Metal-binding</keyword>
<reference evidence="4" key="1">
    <citation type="submission" date="2020-10" db="EMBL/GenBank/DDBJ databases">
        <authorList>
            <person name="Han B."/>
            <person name="Lu T."/>
            <person name="Zhao Q."/>
            <person name="Huang X."/>
            <person name="Zhao Y."/>
        </authorList>
    </citation>
    <scope>NUCLEOTIDE SEQUENCE</scope>
</reference>
<dbReference type="SUPFAM" id="SSF53335">
    <property type="entry name" value="S-adenosyl-L-methionine-dependent methyltransferases"/>
    <property type="match status" value="1"/>
</dbReference>
<dbReference type="InterPro" id="IPR042086">
    <property type="entry name" value="MeTrfase_capping"/>
</dbReference>
<keyword evidence="5" id="KW-1185">Reference proteome</keyword>
<dbReference type="AlphaFoldDB" id="A0A811SA89"/>
<keyword evidence="3" id="KW-0460">Magnesium</keyword>
<dbReference type="Proteomes" id="UP000604825">
    <property type="component" value="Unassembled WGS sequence"/>
</dbReference>
<dbReference type="OrthoDB" id="649586at2759"/>
<protein>
    <submittedName>
        <fullName evidence="4">Uncharacterized protein</fullName>
    </submittedName>
</protein>
<proteinExistence type="inferred from homology"/>
<accession>A0A811SA89</accession>
<evidence type="ECO:0000313" key="5">
    <source>
        <dbReference type="Proteomes" id="UP000604825"/>
    </source>
</evidence>
<dbReference type="GO" id="GO:0046872">
    <property type="term" value="F:metal ion binding"/>
    <property type="evidence" value="ECO:0007669"/>
    <property type="project" value="UniProtKB-KW"/>
</dbReference>
<organism evidence="4 5">
    <name type="scientific">Miscanthus lutarioriparius</name>
    <dbReference type="NCBI Taxonomy" id="422564"/>
    <lineage>
        <taxon>Eukaryota</taxon>
        <taxon>Viridiplantae</taxon>
        <taxon>Streptophyta</taxon>
        <taxon>Embryophyta</taxon>
        <taxon>Tracheophyta</taxon>
        <taxon>Spermatophyta</taxon>
        <taxon>Magnoliopsida</taxon>
        <taxon>Liliopsida</taxon>
        <taxon>Poales</taxon>
        <taxon>Poaceae</taxon>
        <taxon>PACMAD clade</taxon>
        <taxon>Panicoideae</taxon>
        <taxon>Andropogonodae</taxon>
        <taxon>Andropogoneae</taxon>
        <taxon>Saccharinae</taxon>
        <taxon>Miscanthus</taxon>
    </lineage>
</organism>
<dbReference type="GO" id="GO:0008168">
    <property type="term" value="F:methyltransferase activity"/>
    <property type="evidence" value="ECO:0007669"/>
    <property type="project" value="InterPro"/>
</dbReference>
<evidence type="ECO:0000256" key="1">
    <source>
        <dbReference type="ARBA" id="ARBA00008908"/>
    </source>
</evidence>
<dbReference type="InterPro" id="IPR005299">
    <property type="entry name" value="MeTrfase_7"/>
</dbReference>
<evidence type="ECO:0000256" key="2">
    <source>
        <dbReference type="ARBA" id="ARBA00022723"/>
    </source>
</evidence>
<dbReference type="Pfam" id="PF03492">
    <property type="entry name" value="Methyltransf_7"/>
    <property type="match status" value="1"/>
</dbReference>
<dbReference type="Gene3D" id="1.10.1200.270">
    <property type="entry name" value="Methyltransferase, alpha-helical capping domain"/>
    <property type="match status" value="1"/>
</dbReference>
<comment type="similarity">
    <text evidence="1">Belongs to the methyltransferase superfamily. Type-7 methyltransferase family. SABATH subfamily.</text>
</comment>